<keyword evidence="2" id="KW-0812">Transmembrane</keyword>
<dbReference type="HOGENOM" id="CLU_442242_0_0_1"/>
<evidence type="ECO:0000313" key="3">
    <source>
        <dbReference type="EMBL" id="KIM23632.1"/>
    </source>
</evidence>
<reference evidence="3 4" key="1">
    <citation type="submission" date="2014-04" db="EMBL/GenBank/DDBJ databases">
        <authorList>
            <consortium name="DOE Joint Genome Institute"/>
            <person name="Kuo A."/>
            <person name="Zuccaro A."/>
            <person name="Kohler A."/>
            <person name="Nagy L.G."/>
            <person name="Floudas D."/>
            <person name="Copeland A."/>
            <person name="Barry K.W."/>
            <person name="Cichocki N."/>
            <person name="Veneault-Fourrey C."/>
            <person name="LaButti K."/>
            <person name="Lindquist E.A."/>
            <person name="Lipzen A."/>
            <person name="Lundell T."/>
            <person name="Morin E."/>
            <person name="Murat C."/>
            <person name="Sun H."/>
            <person name="Tunlid A."/>
            <person name="Henrissat B."/>
            <person name="Grigoriev I.V."/>
            <person name="Hibbett D.S."/>
            <person name="Martin F."/>
            <person name="Nordberg H.P."/>
            <person name="Cantor M.N."/>
            <person name="Hua S.X."/>
        </authorList>
    </citation>
    <scope>NUCLEOTIDE SEQUENCE [LARGE SCALE GENOMIC DNA]</scope>
    <source>
        <strain evidence="3 4">MAFF 305830</strain>
    </source>
</reference>
<proteinExistence type="predicted"/>
<feature type="transmembrane region" description="Helical" evidence="2">
    <location>
        <begin position="91"/>
        <end position="114"/>
    </location>
</feature>
<organism evidence="3 4">
    <name type="scientific">Serendipita vermifera MAFF 305830</name>
    <dbReference type="NCBI Taxonomy" id="933852"/>
    <lineage>
        <taxon>Eukaryota</taxon>
        <taxon>Fungi</taxon>
        <taxon>Dikarya</taxon>
        <taxon>Basidiomycota</taxon>
        <taxon>Agaricomycotina</taxon>
        <taxon>Agaricomycetes</taxon>
        <taxon>Sebacinales</taxon>
        <taxon>Serendipitaceae</taxon>
        <taxon>Serendipita</taxon>
    </lineage>
</organism>
<sequence length="618" mass="67488">MKRTAQKVLFVPNGRITANRCGLVPPVGKTIASNRSSSTTQRREFHVTSNRAQATDQDKQKPLHSKEADLNASSGTWGKQKADPASAPRGIGGLGPVGLTLGLIFMTCTAWLGYRYYRVTTVYPAPVRAQIRIGLKAMLDHDLEKAEEALRRAWSIAETLPPDSMGPEPLLKLSGISIQLAECLEKARKPKAAYEVYMHTLPYFFDQFDVYAPQTEQAAQRHSEWKDVPLSGQGRLRAVGIANRAAMLAQHLQGTGIEPPLCTTSTSELPSRWTRSWDEIELFLRTFAVTQVLYLTSHTTGIPTAALSTSPELDSRLPSWLRRLDLAAPCEALADCYVRRGEIELALPLYQTTYYFLLSKSSLPTASSISLTGPLWAASGPPPDSTTMCIAASVLTAMSAAALGVDSPKGILANKPSGSNAGVPDQSTVRSSRITAVRSWARESRYLVDLGRRSAGGKSYINSMAGIEVLGREREDADKAKGQKANPGGAKPNESSRHPRDADLELMEKDKRLVKMDLERIQEAGRRLGEIVLEGQLSSQNSQVFASKLAANPTCERTWAVVLYNTGIVEMMDDNKSIAEEYLQLALEQSRRTNLIEGVARSKVALMELMSKGGNSKA</sequence>
<dbReference type="Proteomes" id="UP000054097">
    <property type="component" value="Unassembled WGS sequence"/>
</dbReference>
<keyword evidence="2" id="KW-1133">Transmembrane helix</keyword>
<evidence type="ECO:0000313" key="4">
    <source>
        <dbReference type="Proteomes" id="UP000054097"/>
    </source>
</evidence>
<protein>
    <submittedName>
        <fullName evidence="3">Uncharacterized protein</fullName>
    </submittedName>
</protein>
<feature type="compositionally biased region" description="Polar residues" evidence="1">
    <location>
        <begin position="31"/>
        <end position="40"/>
    </location>
</feature>
<dbReference type="InterPro" id="IPR040201">
    <property type="entry name" value="Mrg3-like"/>
</dbReference>
<name>A0A0C2X2I2_SERVB</name>
<dbReference type="STRING" id="933852.A0A0C2X2I2"/>
<gene>
    <name evidence="3" type="ORF">M408DRAFT_332245</name>
</gene>
<evidence type="ECO:0000256" key="1">
    <source>
        <dbReference type="SAM" id="MobiDB-lite"/>
    </source>
</evidence>
<feature type="region of interest" description="Disordered" evidence="1">
    <location>
        <begin position="27"/>
        <end position="88"/>
    </location>
</feature>
<reference evidence="4" key="2">
    <citation type="submission" date="2015-01" db="EMBL/GenBank/DDBJ databases">
        <title>Evolutionary Origins and Diversification of the Mycorrhizal Mutualists.</title>
        <authorList>
            <consortium name="DOE Joint Genome Institute"/>
            <consortium name="Mycorrhizal Genomics Consortium"/>
            <person name="Kohler A."/>
            <person name="Kuo A."/>
            <person name="Nagy L.G."/>
            <person name="Floudas D."/>
            <person name="Copeland A."/>
            <person name="Barry K.W."/>
            <person name="Cichocki N."/>
            <person name="Veneault-Fourrey C."/>
            <person name="LaButti K."/>
            <person name="Lindquist E.A."/>
            <person name="Lipzen A."/>
            <person name="Lundell T."/>
            <person name="Morin E."/>
            <person name="Murat C."/>
            <person name="Riley R."/>
            <person name="Ohm R."/>
            <person name="Sun H."/>
            <person name="Tunlid A."/>
            <person name="Henrissat B."/>
            <person name="Grigoriev I.V."/>
            <person name="Hibbett D.S."/>
            <person name="Martin F."/>
        </authorList>
    </citation>
    <scope>NUCLEOTIDE SEQUENCE [LARGE SCALE GENOMIC DNA]</scope>
    <source>
        <strain evidence="4">MAFF 305830</strain>
    </source>
</reference>
<dbReference type="PANTHER" id="PTHR28142">
    <property type="entry name" value="MITOCHONDRIAL INNER MEMBRANE I-AAA PROTEASE SUPERCOMPLEX SUBUNIT MGR3-RELATED"/>
    <property type="match status" value="1"/>
</dbReference>
<feature type="region of interest" description="Disordered" evidence="1">
    <location>
        <begin position="474"/>
        <end position="502"/>
    </location>
</feature>
<accession>A0A0C2X2I2</accession>
<dbReference type="EMBL" id="KN824334">
    <property type="protein sequence ID" value="KIM23632.1"/>
    <property type="molecule type" value="Genomic_DNA"/>
</dbReference>
<dbReference type="AlphaFoldDB" id="A0A0C2X2I2"/>
<dbReference type="OrthoDB" id="10050400at2759"/>
<feature type="compositionally biased region" description="Basic and acidic residues" evidence="1">
    <location>
        <begin position="56"/>
        <end position="69"/>
    </location>
</feature>
<keyword evidence="2" id="KW-0472">Membrane</keyword>
<evidence type="ECO:0000256" key="2">
    <source>
        <dbReference type="SAM" id="Phobius"/>
    </source>
</evidence>
<keyword evidence="4" id="KW-1185">Reference proteome</keyword>
<dbReference type="InterPro" id="IPR011990">
    <property type="entry name" value="TPR-like_helical_dom_sf"/>
</dbReference>
<dbReference type="SUPFAM" id="SSF48452">
    <property type="entry name" value="TPR-like"/>
    <property type="match status" value="1"/>
</dbReference>
<dbReference type="PANTHER" id="PTHR28142:SF1">
    <property type="entry name" value="MITOCHONDRIAL INNER MEMBRANE I-AAA PROTEASE SUPERCOMPLEX SUBUNIT MGR3-RELATED"/>
    <property type="match status" value="1"/>
</dbReference>